<evidence type="ECO:0000313" key="4">
    <source>
        <dbReference type="EMBL" id="UWZ85692.1"/>
    </source>
</evidence>
<reference evidence="4" key="1">
    <citation type="submission" date="2021-04" db="EMBL/GenBank/DDBJ databases">
        <title>Phylogenetic analysis of Acidobacteriaceae.</title>
        <authorList>
            <person name="Qiu L."/>
            <person name="Zhang Q."/>
        </authorList>
    </citation>
    <scope>NUCLEOTIDE SEQUENCE</scope>
    <source>
        <strain evidence="4">DSM 25168</strain>
    </source>
</reference>
<accession>A0A9J7BS35</accession>
<dbReference type="SMART" id="SM00116">
    <property type="entry name" value="CBS"/>
    <property type="match status" value="2"/>
</dbReference>
<keyword evidence="1 2" id="KW-0129">CBS domain</keyword>
<dbReference type="PANTHER" id="PTHR43080">
    <property type="entry name" value="CBS DOMAIN-CONTAINING PROTEIN CBSX3, MITOCHONDRIAL"/>
    <property type="match status" value="1"/>
</dbReference>
<proteinExistence type="predicted"/>
<feature type="domain" description="CBS" evidence="3">
    <location>
        <begin position="80"/>
        <end position="135"/>
    </location>
</feature>
<dbReference type="EMBL" id="CP093313">
    <property type="protein sequence ID" value="UWZ85692.1"/>
    <property type="molecule type" value="Genomic_DNA"/>
</dbReference>
<dbReference type="KEGG" id="orp:MOP44_07035"/>
<keyword evidence="5" id="KW-1185">Reference proteome</keyword>
<dbReference type="PANTHER" id="PTHR43080:SF2">
    <property type="entry name" value="CBS DOMAIN-CONTAINING PROTEIN"/>
    <property type="match status" value="1"/>
</dbReference>
<name>A0A9J7BS35_9BACT</name>
<dbReference type="InterPro" id="IPR000644">
    <property type="entry name" value="CBS_dom"/>
</dbReference>
<dbReference type="PROSITE" id="PS51371">
    <property type="entry name" value="CBS"/>
    <property type="match status" value="2"/>
</dbReference>
<dbReference type="SUPFAM" id="SSF54631">
    <property type="entry name" value="CBS-domain pair"/>
    <property type="match status" value="1"/>
</dbReference>
<dbReference type="InterPro" id="IPR051257">
    <property type="entry name" value="Diverse_CBS-Domain"/>
</dbReference>
<dbReference type="RefSeq" id="WP_260795282.1">
    <property type="nucleotide sequence ID" value="NZ_CP093313.1"/>
</dbReference>
<evidence type="ECO:0000313" key="5">
    <source>
        <dbReference type="Proteomes" id="UP001059380"/>
    </source>
</evidence>
<evidence type="ECO:0000259" key="3">
    <source>
        <dbReference type="PROSITE" id="PS51371"/>
    </source>
</evidence>
<organism evidence="4 5">
    <name type="scientific">Occallatibacter riparius</name>
    <dbReference type="NCBI Taxonomy" id="1002689"/>
    <lineage>
        <taxon>Bacteria</taxon>
        <taxon>Pseudomonadati</taxon>
        <taxon>Acidobacteriota</taxon>
        <taxon>Terriglobia</taxon>
        <taxon>Terriglobales</taxon>
        <taxon>Acidobacteriaceae</taxon>
        <taxon>Occallatibacter</taxon>
    </lineage>
</organism>
<gene>
    <name evidence="4" type="ORF">MOP44_07035</name>
</gene>
<feature type="domain" description="CBS" evidence="3">
    <location>
        <begin position="14"/>
        <end position="73"/>
    </location>
</feature>
<evidence type="ECO:0000256" key="1">
    <source>
        <dbReference type="ARBA" id="ARBA00023122"/>
    </source>
</evidence>
<dbReference type="InterPro" id="IPR044725">
    <property type="entry name" value="CBSX3_CBS_dom"/>
</dbReference>
<dbReference type="Pfam" id="PF00571">
    <property type="entry name" value="CBS"/>
    <property type="match status" value="2"/>
</dbReference>
<evidence type="ECO:0000256" key="2">
    <source>
        <dbReference type="PROSITE-ProRule" id="PRU00703"/>
    </source>
</evidence>
<dbReference type="Gene3D" id="3.10.580.10">
    <property type="entry name" value="CBS-domain"/>
    <property type="match status" value="1"/>
</dbReference>
<dbReference type="CDD" id="cd04623">
    <property type="entry name" value="CBS_pair_bac_euk"/>
    <property type="match status" value="1"/>
</dbReference>
<protein>
    <submittedName>
        <fullName evidence="4">CBS domain-containing protein</fullName>
    </submittedName>
</protein>
<dbReference type="InterPro" id="IPR046342">
    <property type="entry name" value="CBS_dom_sf"/>
</dbReference>
<sequence>MQITDTIDKVLKGKSFNKVLALAPEQTVFEALQTMAEYDVGCLIVCSEGRLVGIFSERDYARKGILRGHMSKETLVSDIMTSPVMYVTPEHTVDDCMNLMTERHFRHLPVIERDKVIGMVSIGDMVKWIISGQKQAIEALEGYITGGYPA</sequence>
<dbReference type="AlphaFoldDB" id="A0A9J7BS35"/>
<dbReference type="Proteomes" id="UP001059380">
    <property type="component" value="Chromosome"/>
</dbReference>